<proteinExistence type="predicted"/>
<gene>
    <name evidence="1" type="ORF">PHSY_005315</name>
</gene>
<dbReference type="Proteomes" id="UP000014071">
    <property type="component" value="Unassembled WGS sequence"/>
</dbReference>
<accession>R9P8L8</accession>
<sequence>MYAYRQHACIRTEMPDMPAVTTASDLRCSRRNTAVCVTPRVFHVLAVFSHRSLCFFDDRIEGMRQIVMEDRVQGDDWQVLVAFPSPGVPLAIPKEKGKTDSDWLASEIEFTCC</sequence>
<dbReference type="GeneID" id="24110594"/>
<keyword evidence="2" id="KW-1185">Reference proteome</keyword>
<dbReference type="RefSeq" id="XP_012191315.1">
    <property type="nucleotide sequence ID" value="XM_012335925.1"/>
</dbReference>
<protein>
    <submittedName>
        <fullName evidence="1">Transcription factor</fullName>
    </submittedName>
</protein>
<dbReference type="EMBL" id="DF238811">
    <property type="protein sequence ID" value="GAC97728.1"/>
    <property type="molecule type" value="Genomic_DNA"/>
</dbReference>
<organism evidence="1 2">
    <name type="scientific">Pseudozyma hubeiensis (strain SY62)</name>
    <name type="common">Yeast</name>
    <dbReference type="NCBI Taxonomy" id="1305764"/>
    <lineage>
        <taxon>Eukaryota</taxon>
        <taxon>Fungi</taxon>
        <taxon>Dikarya</taxon>
        <taxon>Basidiomycota</taxon>
        <taxon>Ustilaginomycotina</taxon>
        <taxon>Ustilaginomycetes</taxon>
        <taxon>Ustilaginales</taxon>
        <taxon>Ustilaginaceae</taxon>
        <taxon>Pseudozyma</taxon>
    </lineage>
</organism>
<evidence type="ECO:0000313" key="2">
    <source>
        <dbReference type="Proteomes" id="UP000014071"/>
    </source>
</evidence>
<name>R9P8L8_PSEHS</name>
<dbReference type="AlphaFoldDB" id="R9P8L8"/>
<evidence type="ECO:0000313" key="1">
    <source>
        <dbReference type="EMBL" id="GAC97728.1"/>
    </source>
</evidence>
<dbReference type="HOGENOM" id="CLU_2134656_0_0_1"/>
<reference evidence="2" key="1">
    <citation type="journal article" date="2013" name="Genome Announc.">
        <title>Draft genome sequence of the basidiomycetous yeast-like fungus Pseudozyma hubeiensis SY62, which produces an abundant amount of the biosurfactant mannosylerythritol lipids.</title>
        <authorList>
            <person name="Konishi M."/>
            <person name="Hatada Y."/>
            <person name="Horiuchi J."/>
        </authorList>
    </citation>
    <scope>NUCLEOTIDE SEQUENCE [LARGE SCALE GENOMIC DNA]</scope>
    <source>
        <strain evidence="2">SY62</strain>
    </source>
</reference>